<accession>A0A7J6S269</accession>
<dbReference type="Proteomes" id="UP000553632">
    <property type="component" value="Unassembled WGS sequence"/>
</dbReference>
<gene>
    <name evidence="1" type="ORF">FOZ63_026964</name>
</gene>
<evidence type="ECO:0000313" key="1">
    <source>
        <dbReference type="EMBL" id="KAF4726841.1"/>
    </source>
</evidence>
<sequence length="125" mass="13973">MWPKQSFVGASTAAAIALFSIALPLGFPSAESVLLQHPGKTAHCSYVSSSAATNGYRALDVFVTENNTVKTRHIWCPRNPHRKTFTASYEGYSGLRMHMPDYPFPPLFEFRRDPPYGKGLDPLRR</sequence>
<reference evidence="1 2" key="1">
    <citation type="submission" date="2020-04" db="EMBL/GenBank/DDBJ databases">
        <title>Perkinsus olseni comparative genomics.</title>
        <authorList>
            <person name="Bogema D.R."/>
        </authorList>
    </citation>
    <scope>NUCLEOTIDE SEQUENCE [LARGE SCALE GENOMIC DNA]</scope>
    <source>
        <strain evidence="1 2">ATCC PRA-207</strain>
    </source>
</reference>
<keyword evidence="2" id="KW-1185">Reference proteome</keyword>
<name>A0A7J6S269_PEROL</name>
<evidence type="ECO:0000313" key="2">
    <source>
        <dbReference type="Proteomes" id="UP000553632"/>
    </source>
</evidence>
<proteinExistence type="predicted"/>
<protein>
    <submittedName>
        <fullName evidence="1">Uncharacterized protein</fullName>
    </submittedName>
</protein>
<dbReference type="EMBL" id="JABANO010021421">
    <property type="protein sequence ID" value="KAF4726841.1"/>
    <property type="molecule type" value="Genomic_DNA"/>
</dbReference>
<comment type="caution">
    <text evidence="1">The sequence shown here is derived from an EMBL/GenBank/DDBJ whole genome shotgun (WGS) entry which is preliminary data.</text>
</comment>
<dbReference type="AlphaFoldDB" id="A0A7J6S269"/>
<organism evidence="1 2">
    <name type="scientific">Perkinsus olseni</name>
    <name type="common">Perkinsus atlanticus</name>
    <dbReference type="NCBI Taxonomy" id="32597"/>
    <lineage>
        <taxon>Eukaryota</taxon>
        <taxon>Sar</taxon>
        <taxon>Alveolata</taxon>
        <taxon>Perkinsozoa</taxon>
        <taxon>Perkinsea</taxon>
        <taxon>Perkinsida</taxon>
        <taxon>Perkinsidae</taxon>
        <taxon>Perkinsus</taxon>
    </lineage>
</organism>